<dbReference type="InterPro" id="IPR017972">
    <property type="entry name" value="Cyt_P450_CS"/>
</dbReference>
<dbReference type="PANTHER" id="PTHR46696:SF1">
    <property type="entry name" value="CYTOCHROME P450 YJIB-RELATED"/>
    <property type="match status" value="1"/>
</dbReference>
<gene>
    <name evidence="4" type="ORF">G3R41_14385</name>
    <name evidence="3" type="ORF">GCU67_13735</name>
</gene>
<keyword evidence="2" id="KW-0503">Monooxygenase</keyword>
<evidence type="ECO:0000313" key="4">
    <source>
        <dbReference type="EMBL" id="NEN52107.1"/>
    </source>
</evidence>
<dbReference type="Proteomes" id="UP000471152">
    <property type="component" value="Unassembled WGS sequence"/>
</dbReference>
<sequence>MLRPVPQDGGCRRVSQEVKLSVISIPECDVDLFSDDVLRDPYPAYATLRDLGPVVRLTRHGFLAVSRYGDVRAVLNDPEHFVSGKGVGFNDEFNHVRASSIIASDEPRHGVLRDVLGERLGPRALRGVDELIRSRAAELVADVAQRESFDAVKEFAEIFPVQVVGELIGLPADKRSHLLRWANGAFNAFGPPGERTSAGLADIAEQFEYIRTVATREGLAPGSMGAAVYDAADRGDIPEEWSLPLLSAYLTAGMDTTVNALASMILLLGTHQDSWRELREHPELAPSVVNEVLRIESPAQLFARVAVEGAQVAGIPIAEGERVAAIYASANRDENQYPDPDRFDIRRNPAGHLAFGSGLHVCAGQHLAKIELRAMLEAMLDQVEVITVGEPTRKINNVLRGLTGLPAAFAARQPA</sequence>
<evidence type="ECO:0000313" key="5">
    <source>
        <dbReference type="Proteomes" id="UP000468828"/>
    </source>
</evidence>
<reference evidence="4 6" key="2">
    <citation type="submission" date="2020-02" db="EMBL/GenBank/DDBJ databases">
        <title>The WGS of Modestobacter muralis DSM 100205.</title>
        <authorList>
            <person name="Jiang Z."/>
        </authorList>
    </citation>
    <scope>NUCLEOTIDE SEQUENCE [LARGE SCALE GENOMIC DNA]</scope>
    <source>
        <strain evidence="4 6">DSM 100205</strain>
    </source>
</reference>
<protein>
    <submittedName>
        <fullName evidence="4">Cytochrome P450</fullName>
    </submittedName>
</protein>
<dbReference type="AlphaFoldDB" id="A0A6P0H8E1"/>
<dbReference type="GO" id="GO:0016705">
    <property type="term" value="F:oxidoreductase activity, acting on paired donors, with incorporation or reduction of molecular oxygen"/>
    <property type="evidence" value="ECO:0007669"/>
    <property type="project" value="InterPro"/>
</dbReference>
<reference evidence="3 5" key="1">
    <citation type="submission" date="2020-01" db="EMBL/GenBank/DDBJ databases">
        <title>the WGS Modestobacter muralis CPCC 204518.</title>
        <authorList>
            <person name="Jiang Z."/>
        </authorList>
    </citation>
    <scope>NUCLEOTIDE SEQUENCE [LARGE SCALE GENOMIC DNA]</scope>
    <source>
        <strain evidence="3 5">DSM 100205</strain>
    </source>
</reference>
<dbReference type="PROSITE" id="PS00086">
    <property type="entry name" value="CYTOCHROME_P450"/>
    <property type="match status" value="1"/>
</dbReference>
<comment type="caution">
    <text evidence="4">The sequence shown here is derived from an EMBL/GenBank/DDBJ whole genome shotgun (WGS) entry which is preliminary data.</text>
</comment>
<dbReference type="RefSeq" id="WP_163611787.1">
    <property type="nucleotide sequence ID" value="NZ_JAAGWB010000041.1"/>
</dbReference>
<keyword evidence="2" id="KW-0408">Iron</keyword>
<dbReference type="Gene3D" id="1.10.630.10">
    <property type="entry name" value="Cytochrome P450"/>
    <property type="match status" value="1"/>
</dbReference>
<dbReference type="Proteomes" id="UP000468828">
    <property type="component" value="Unassembled WGS sequence"/>
</dbReference>
<keyword evidence="2" id="KW-0479">Metal-binding</keyword>
<accession>A0A6P0H8E1</accession>
<dbReference type="CDD" id="cd11037">
    <property type="entry name" value="CYP199A2-like"/>
    <property type="match status" value="1"/>
</dbReference>
<dbReference type="PANTHER" id="PTHR46696">
    <property type="entry name" value="P450, PUTATIVE (EUROFUNG)-RELATED"/>
    <property type="match status" value="1"/>
</dbReference>
<dbReference type="GO" id="GO:0020037">
    <property type="term" value="F:heme binding"/>
    <property type="evidence" value="ECO:0007669"/>
    <property type="project" value="InterPro"/>
</dbReference>
<dbReference type="SUPFAM" id="SSF48264">
    <property type="entry name" value="Cytochrome P450"/>
    <property type="match status" value="1"/>
</dbReference>
<keyword evidence="5" id="KW-1185">Reference proteome</keyword>
<name>A0A6P0H8E1_9ACTN</name>
<keyword evidence="2" id="KW-0349">Heme</keyword>
<dbReference type="GO" id="GO:0004497">
    <property type="term" value="F:monooxygenase activity"/>
    <property type="evidence" value="ECO:0007669"/>
    <property type="project" value="UniProtKB-KW"/>
</dbReference>
<dbReference type="PRINTS" id="PR00385">
    <property type="entry name" value="P450"/>
</dbReference>
<dbReference type="GO" id="GO:0005506">
    <property type="term" value="F:iron ion binding"/>
    <property type="evidence" value="ECO:0007669"/>
    <property type="project" value="InterPro"/>
</dbReference>
<dbReference type="Pfam" id="PF00067">
    <property type="entry name" value="p450"/>
    <property type="match status" value="1"/>
</dbReference>
<dbReference type="EMBL" id="JAAGWH010000039">
    <property type="protein sequence ID" value="NEK95219.1"/>
    <property type="molecule type" value="Genomic_DNA"/>
</dbReference>
<proteinExistence type="inferred from homology"/>
<evidence type="ECO:0000256" key="2">
    <source>
        <dbReference type="RuleBase" id="RU000461"/>
    </source>
</evidence>
<evidence type="ECO:0000313" key="6">
    <source>
        <dbReference type="Proteomes" id="UP000471152"/>
    </source>
</evidence>
<evidence type="ECO:0000313" key="3">
    <source>
        <dbReference type="EMBL" id="NEK95219.1"/>
    </source>
</evidence>
<comment type="similarity">
    <text evidence="1 2">Belongs to the cytochrome P450 family.</text>
</comment>
<dbReference type="InterPro" id="IPR002397">
    <property type="entry name" value="Cyt_P450_B"/>
</dbReference>
<organism evidence="4 6">
    <name type="scientific">Modestobacter muralis</name>
    <dbReference type="NCBI Taxonomy" id="1608614"/>
    <lineage>
        <taxon>Bacteria</taxon>
        <taxon>Bacillati</taxon>
        <taxon>Actinomycetota</taxon>
        <taxon>Actinomycetes</taxon>
        <taxon>Geodermatophilales</taxon>
        <taxon>Geodermatophilaceae</taxon>
        <taxon>Modestobacter</taxon>
    </lineage>
</organism>
<evidence type="ECO:0000256" key="1">
    <source>
        <dbReference type="ARBA" id="ARBA00010617"/>
    </source>
</evidence>
<dbReference type="InterPro" id="IPR036396">
    <property type="entry name" value="Cyt_P450_sf"/>
</dbReference>
<dbReference type="PRINTS" id="PR00359">
    <property type="entry name" value="BP450"/>
</dbReference>
<dbReference type="InterPro" id="IPR001128">
    <property type="entry name" value="Cyt_P450"/>
</dbReference>
<dbReference type="EMBL" id="JAAGWB010000041">
    <property type="protein sequence ID" value="NEN52107.1"/>
    <property type="molecule type" value="Genomic_DNA"/>
</dbReference>
<keyword evidence="2" id="KW-0560">Oxidoreductase</keyword>